<gene>
    <name evidence="5" type="ORF">PBAH0796_LOCUS33130</name>
</gene>
<dbReference type="Gene3D" id="3.90.1720.30">
    <property type="entry name" value="PPPDE domains"/>
    <property type="match status" value="1"/>
</dbReference>
<evidence type="ECO:0000256" key="3">
    <source>
        <dbReference type="ARBA" id="ARBA00022801"/>
    </source>
</evidence>
<dbReference type="GO" id="GO:0101005">
    <property type="term" value="F:deubiquitinase activity"/>
    <property type="evidence" value="ECO:0007669"/>
    <property type="project" value="TreeGrafter"/>
</dbReference>
<dbReference type="GO" id="GO:0006508">
    <property type="term" value="P:proteolysis"/>
    <property type="evidence" value="ECO:0007669"/>
    <property type="project" value="UniProtKB-KW"/>
</dbReference>
<organism evidence="5">
    <name type="scientific">Pyrodinium bahamense</name>
    <dbReference type="NCBI Taxonomy" id="73915"/>
    <lineage>
        <taxon>Eukaryota</taxon>
        <taxon>Sar</taxon>
        <taxon>Alveolata</taxon>
        <taxon>Dinophyceae</taxon>
        <taxon>Gonyaulacales</taxon>
        <taxon>Pyrocystaceae</taxon>
        <taxon>Pyrodinium</taxon>
    </lineage>
</organism>
<dbReference type="InterPro" id="IPR008580">
    <property type="entry name" value="PPPDE_dom"/>
</dbReference>
<dbReference type="AlphaFoldDB" id="A0A7S0BCF3"/>
<comment type="similarity">
    <text evidence="1">Belongs to the DeSI family.</text>
</comment>
<reference evidence="5" key="1">
    <citation type="submission" date="2021-01" db="EMBL/GenBank/DDBJ databases">
        <authorList>
            <person name="Corre E."/>
            <person name="Pelletier E."/>
            <person name="Niang G."/>
            <person name="Scheremetjew M."/>
            <person name="Finn R."/>
            <person name="Kale V."/>
            <person name="Holt S."/>
            <person name="Cochrane G."/>
            <person name="Meng A."/>
            <person name="Brown T."/>
            <person name="Cohen L."/>
        </authorList>
    </citation>
    <scope>NUCLEOTIDE SEQUENCE</scope>
    <source>
        <strain evidence="5">Pbaha01</strain>
    </source>
</reference>
<dbReference type="Pfam" id="PF05903">
    <property type="entry name" value="Peptidase_C97"/>
    <property type="match status" value="1"/>
</dbReference>
<evidence type="ECO:0000256" key="2">
    <source>
        <dbReference type="ARBA" id="ARBA00022670"/>
    </source>
</evidence>
<accession>A0A7S0BCF3</accession>
<dbReference type="PROSITE" id="PS51858">
    <property type="entry name" value="PPPDE"/>
    <property type="match status" value="1"/>
</dbReference>
<dbReference type="InterPro" id="IPR042266">
    <property type="entry name" value="PPPDE_sf"/>
</dbReference>
<keyword evidence="2" id="KW-0645">Protease</keyword>
<dbReference type="PANTHER" id="PTHR12378:SF80">
    <property type="entry name" value="IP06716P-RELATED"/>
    <property type="match status" value="1"/>
</dbReference>
<name>A0A7S0BCF3_9DINO</name>
<keyword evidence="3" id="KW-0378">Hydrolase</keyword>
<dbReference type="EMBL" id="HBEG01054380">
    <property type="protein sequence ID" value="CAD8389659.1"/>
    <property type="molecule type" value="Transcribed_RNA"/>
</dbReference>
<evidence type="ECO:0000313" key="5">
    <source>
        <dbReference type="EMBL" id="CAD8389659.1"/>
    </source>
</evidence>
<proteinExistence type="inferred from homology"/>
<evidence type="ECO:0000259" key="4">
    <source>
        <dbReference type="PROSITE" id="PS51858"/>
    </source>
</evidence>
<dbReference type="SMART" id="SM01179">
    <property type="entry name" value="DUF862"/>
    <property type="match status" value="1"/>
</dbReference>
<feature type="domain" description="PPPDE" evidence="4">
    <location>
        <begin position="27"/>
        <end position="169"/>
    </location>
</feature>
<protein>
    <recommendedName>
        <fullName evidence="4">PPPDE domain-containing protein</fullName>
    </recommendedName>
</protein>
<evidence type="ECO:0000256" key="1">
    <source>
        <dbReference type="ARBA" id="ARBA00008140"/>
    </source>
</evidence>
<dbReference type="GO" id="GO:0016579">
    <property type="term" value="P:protein deubiquitination"/>
    <property type="evidence" value="ECO:0007669"/>
    <property type="project" value="TreeGrafter"/>
</dbReference>
<sequence>MGEADEALPALTEVTRSQSRRGTKKRHEVWLHVYDIDSVTARINDGFLRALNMGAFHCGVEVLGDEWFFAWGETEDTGITWNKPRLHQVHVYKESVYMGESTLSEVEIRRVLAAAMENWPGNSYHPLTRNCISFAEELVASLGAPESFPVWVRGAVDAGNSPLLFPIADWGWQWVKWWCTSSSEEGQGGSSTGP</sequence>
<dbReference type="PANTHER" id="PTHR12378">
    <property type="entry name" value="DESUMOYLATING ISOPEPTIDASE"/>
    <property type="match status" value="1"/>
</dbReference>